<dbReference type="EMBL" id="GG662537">
    <property type="protein sequence ID" value="EWS72667.1"/>
    <property type="molecule type" value="Genomic_DNA"/>
</dbReference>
<protein>
    <submittedName>
        <fullName evidence="5">Mitotic-spindle organizing protein</fullName>
    </submittedName>
</protein>
<dbReference type="InterPro" id="IPR022214">
    <property type="entry name" value="MZT1"/>
</dbReference>
<dbReference type="KEGG" id="tet:TTHERM_000727749"/>
<dbReference type="OrthoDB" id="48571at2759"/>
<dbReference type="PANTHER" id="PTHR28520:SF2">
    <property type="entry name" value="MITOTIC-SPINDLE ORGANIZING PROTEIN 1"/>
    <property type="match status" value="1"/>
</dbReference>
<sequence length="82" mass="9077">MNYSYNPSAISQNNADIEEAKETLEILYDINQILNCGLDRQQLSVLISLCENGINPEALAAVVKELRKEAAALKVIQNNSQN</sequence>
<dbReference type="GO" id="GO:0000931">
    <property type="term" value="C:gamma-tubulin ring complex"/>
    <property type="evidence" value="ECO:0007669"/>
    <property type="project" value="InterPro"/>
</dbReference>
<keyword evidence="3" id="KW-0963">Cytoplasm</keyword>
<reference evidence="6" key="1">
    <citation type="journal article" date="2006" name="PLoS Biol.">
        <title>Macronuclear genome sequence of the ciliate Tetrahymena thermophila, a model eukaryote.</title>
        <authorList>
            <person name="Eisen J.A."/>
            <person name="Coyne R.S."/>
            <person name="Wu M."/>
            <person name="Wu D."/>
            <person name="Thiagarajan M."/>
            <person name="Wortman J.R."/>
            <person name="Badger J.H."/>
            <person name="Ren Q."/>
            <person name="Amedeo P."/>
            <person name="Jones K.M."/>
            <person name="Tallon L.J."/>
            <person name="Delcher A.L."/>
            <person name="Salzberg S.L."/>
            <person name="Silva J.C."/>
            <person name="Haas B.J."/>
            <person name="Majoros W.H."/>
            <person name="Farzad M."/>
            <person name="Carlton J.M."/>
            <person name="Smith R.K. Jr."/>
            <person name="Garg J."/>
            <person name="Pearlman R.E."/>
            <person name="Karrer K.M."/>
            <person name="Sun L."/>
            <person name="Manning G."/>
            <person name="Elde N.C."/>
            <person name="Turkewitz A.P."/>
            <person name="Asai D.J."/>
            <person name="Wilkes D.E."/>
            <person name="Wang Y."/>
            <person name="Cai H."/>
            <person name="Collins K."/>
            <person name="Stewart B.A."/>
            <person name="Lee S.R."/>
            <person name="Wilamowska K."/>
            <person name="Weinberg Z."/>
            <person name="Ruzzo W.L."/>
            <person name="Wloga D."/>
            <person name="Gaertig J."/>
            <person name="Frankel J."/>
            <person name="Tsao C.-C."/>
            <person name="Gorovsky M.A."/>
            <person name="Keeling P.J."/>
            <person name="Waller R.F."/>
            <person name="Patron N.J."/>
            <person name="Cherry J.M."/>
            <person name="Stover N.A."/>
            <person name="Krieger C.J."/>
            <person name="del Toro C."/>
            <person name="Ryder H.F."/>
            <person name="Williamson S.C."/>
            <person name="Barbeau R.A."/>
            <person name="Hamilton E.P."/>
            <person name="Orias E."/>
        </authorList>
    </citation>
    <scope>NUCLEOTIDE SEQUENCE [LARGE SCALE GENOMIC DNA]</scope>
    <source>
        <strain evidence="6">SB210</strain>
    </source>
</reference>
<dbReference type="Pfam" id="PF12554">
    <property type="entry name" value="MOZART1"/>
    <property type="match status" value="1"/>
</dbReference>
<evidence type="ECO:0000256" key="1">
    <source>
        <dbReference type="ARBA" id="ARBA00004267"/>
    </source>
</evidence>
<dbReference type="Proteomes" id="UP000009168">
    <property type="component" value="Unassembled WGS sequence"/>
</dbReference>
<name>W7X5J4_TETTS</name>
<evidence type="ECO:0000313" key="6">
    <source>
        <dbReference type="Proteomes" id="UP000009168"/>
    </source>
</evidence>
<evidence type="ECO:0000256" key="2">
    <source>
        <dbReference type="ARBA" id="ARBA00011015"/>
    </source>
</evidence>
<evidence type="ECO:0000256" key="3">
    <source>
        <dbReference type="ARBA" id="ARBA00022490"/>
    </source>
</evidence>
<keyword evidence="6" id="KW-1185">Reference proteome</keyword>
<dbReference type="GO" id="GO:0005819">
    <property type="term" value="C:spindle"/>
    <property type="evidence" value="ECO:0007669"/>
    <property type="project" value="TreeGrafter"/>
</dbReference>
<dbReference type="GO" id="GO:0031021">
    <property type="term" value="C:interphase microtubule organizing center"/>
    <property type="evidence" value="ECO:0007669"/>
    <property type="project" value="TreeGrafter"/>
</dbReference>
<proteinExistence type="inferred from homology"/>
<dbReference type="AlphaFoldDB" id="W7X5J4"/>
<dbReference type="RefSeq" id="XP_012654792.1">
    <property type="nucleotide sequence ID" value="XM_012799338.1"/>
</dbReference>
<dbReference type="GO" id="GO:0090307">
    <property type="term" value="P:mitotic spindle assembly"/>
    <property type="evidence" value="ECO:0007669"/>
    <property type="project" value="TreeGrafter"/>
</dbReference>
<keyword evidence="4" id="KW-0206">Cytoskeleton</keyword>
<organism evidence="5 6">
    <name type="scientific">Tetrahymena thermophila (strain SB210)</name>
    <dbReference type="NCBI Taxonomy" id="312017"/>
    <lineage>
        <taxon>Eukaryota</taxon>
        <taxon>Sar</taxon>
        <taxon>Alveolata</taxon>
        <taxon>Ciliophora</taxon>
        <taxon>Intramacronucleata</taxon>
        <taxon>Oligohymenophorea</taxon>
        <taxon>Hymenostomatida</taxon>
        <taxon>Tetrahymenina</taxon>
        <taxon>Tetrahymenidae</taxon>
        <taxon>Tetrahymena</taxon>
    </lineage>
</organism>
<comment type="subcellular location">
    <subcellularLocation>
        <location evidence="1">Cytoplasm</location>
        <location evidence="1">Cytoskeleton</location>
        <location evidence="1">Microtubule organizing center</location>
    </subcellularLocation>
</comment>
<dbReference type="PANTHER" id="PTHR28520">
    <property type="entry name" value="MITOTIC-SPINDLE ORGANIZING PROTEIN 1"/>
    <property type="match status" value="1"/>
</dbReference>
<gene>
    <name evidence="5" type="ORF">TTHERM_000727749</name>
</gene>
<accession>W7X5J4</accession>
<dbReference type="GeneID" id="24440427"/>
<comment type="similarity">
    <text evidence="2">Belongs to the MOZART1 family.</text>
</comment>
<dbReference type="InParanoid" id="W7X5J4"/>
<dbReference type="FunCoup" id="W7X5J4">
    <property type="interactions" value="150"/>
</dbReference>
<dbReference type="GO" id="GO:0051415">
    <property type="term" value="P:microtubule nucleation by interphase microtubule organizing center"/>
    <property type="evidence" value="ECO:0007669"/>
    <property type="project" value="TreeGrafter"/>
</dbReference>
<dbReference type="GO" id="GO:0033566">
    <property type="term" value="P:gamma-tubulin complex localization"/>
    <property type="evidence" value="ECO:0007669"/>
    <property type="project" value="InterPro"/>
</dbReference>
<evidence type="ECO:0000256" key="4">
    <source>
        <dbReference type="ARBA" id="ARBA00023212"/>
    </source>
</evidence>
<evidence type="ECO:0000313" key="5">
    <source>
        <dbReference type="EMBL" id="EWS72667.1"/>
    </source>
</evidence>
<dbReference type="STRING" id="312017.W7X5J4"/>